<evidence type="ECO:0000256" key="8">
    <source>
        <dbReference type="ARBA" id="ARBA00038159"/>
    </source>
</evidence>
<feature type="region of interest" description="Disordered" evidence="10">
    <location>
        <begin position="114"/>
        <end position="134"/>
    </location>
</feature>
<organism evidence="13 14">
    <name type="scientific">Lithohypha guttulata</name>
    <dbReference type="NCBI Taxonomy" id="1690604"/>
    <lineage>
        <taxon>Eukaryota</taxon>
        <taxon>Fungi</taxon>
        <taxon>Dikarya</taxon>
        <taxon>Ascomycota</taxon>
        <taxon>Pezizomycotina</taxon>
        <taxon>Eurotiomycetes</taxon>
        <taxon>Chaetothyriomycetidae</taxon>
        <taxon>Chaetothyriales</taxon>
        <taxon>Trichomeriaceae</taxon>
        <taxon>Lithohypha</taxon>
    </lineage>
</organism>
<evidence type="ECO:0000256" key="6">
    <source>
        <dbReference type="ARBA" id="ARBA00023180"/>
    </source>
</evidence>
<keyword evidence="6" id="KW-0325">Glycoprotein</keyword>
<dbReference type="Proteomes" id="UP001309876">
    <property type="component" value="Unassembled WGS sequence"/>
</dbReference>
<evidence type="ECO:0000256" key="3">
    <source>
        <dbReference type="ARBA" id="ARBA00022729"/>
    </source>
</evidence>
<dbReference type="InterPro" id="IPR057530">
    <property type="entry name" value="TIM-barrel_MTC6"/>
</dbReference>
<gene>
    <name evidence="13" type="primary">MTC6</name>
    <name evidence="13" type="ORF">LTR05_004063</name>
</gene>
<evidence type="ECO:0000256" key="4">
    <source>
        <dbReference type="ARBA" id="ARBA00022989"/>
    </source>
</evidence>
<dbReference type="PANTHER" id="PTHR35518">
    <property type="entry name" value="MAINTENANCE OF TELOMOERE CAPPING"/>
    <property type="match status" value="1"/>
</dbReference>
<name>A0AAN7Y761_9EURO</name>
<reference evidence="13 14" key="1">
    <citation type="submission" date="2023-08" db="EMBL/GenBank/DDBJ databases">
        <title>Black Yeasts Isolated from many extreme environments.</title>
        <authorList>
            <person name="Coleine C."/>
            <person name="Stajich J.E."/>
            <person name="Selbmann L."/>
        </authorList>
    </citation>
    <scope>NUCLEOTIDE SEQUENCE [LARGE SCALE GENOMIC DNA]</scope>
    <source>
        <strain evidence="13 14">CCFEE 5910</strain>
    </source>
</reference>
<keyword evidence="14" id="KW-1185">Reference proteome</keyword>
<dbReference type="InterPro" id="IPR051008">
    <property type="entry name" value="Telomere_Capping_Maintenance"/>
</dbReference>
<keyword evidence="2 11" id="KW-0812">Transmembrane</keyword>
<protein>
    <recommendedName>
        <fullName evidence="9">Maintenance of telomere capping protein 6</fullName>
    </recommendedName>
</protein>
<keyword evidence="5 11" id="KW-0472">Membrane</keyword>
<comment type="function">
    <text evidence="7">May be involved in telomere capping.</text>
</comment>
<accession>A0AAN7Y761</accession>
<evidence type="ECO:0000256" key="9">
    <source>
        <dbReference type="ARBA" id="ARBA00039865"/>
    </source>
</evidence>
<feature type="transmembrane region" description="Helical" evidence="11">
    <location>
        <begin position="563"/>
        <end position="583"/>
    </location>
</feature>
<evidence type="ECO:0000256" key="5">
    <source>
        <dbReference type="ARBA" id="ARBA00023136"/>
    </source>
</evidence>
<sequence length="609" mass="66912">MSLNYDPGSAVGFNETWDTTFLSDRDVSSQVPINFVPHPAVYLSKACFGQNRYEDNAAETCLSNLLASQIRRYVIDVYWDTTNNRFNLCPVELPRSSGNSSQVAAANADVTASPRAFNTPNARQANTTTVANSTSSVVVSSTTTTTPSSTIVSSNSDTQVYQLGPYQCSDTLTLASITAVFSDYLKETANTIDGKVLSWILNLHLASTYDAPATVRDEIPAAQLPNTTTSIRAYLDDVSDVLYTPVTLLSDRSNLNSSWYRRGQQDELPLANYFTTYALPNGDIATNDGWPDENYIQLVKGARLLVGFGNIDSGLSGYNTSMDSDRVYAPGYIYSLRDVSIGFNGELATGCYYDVDNFAVDQVNNSWAIAPINSVNPPTLGDVADNLTTCGISQLLNVTIDGATADQNAAPYQDFGSNAIFSWAYGQPQNDTSNNDDFRCALMVANDDYRGHWRVEYCDRYYRVACKEPGSPYRWRLSTHSVPFRLADEVCAGDTTFEVPRTGLENTYLYNRVLTDARDDAGLLNGVWIDFNSLSVESCWVTTGLNGTCPYYQDSSARRSRQILIPTIAALIVLILTVFTILAKCGSNARNSRIRRRGEGGWDYEGVPS</sequence>
<evidence type="ECO:0000313" key="14">
    <source>
        <dbReference type="Proteomes" id="UP001309876"/>
    </source>
</evidence>
<dbReference type="GO" id="GO:0016020">
    <property type="term" value="C:membrane"/>
    <property type="evidence" value="ECO:0007669"/>
    <property type="project" value="UniProtKB-SubCell"/>
</dbReference>
<evidence type="ECO:0000313" key="13">
    <source>
        <dbReference type="EMBL" id="KAK5086893.1"/>
    </source>
</evidence>
<proteinExistence type="inferred from homology"/>
<evidence type="ECO:0000256" key="7">
    <source>
        <dbReference type="ARBA" id="ARBA00037703"/>
    </source>
</evidence>
<keyword evidence="3" id="KW-0732">Signal</keyword>
<feature type="compositionally biased region" description="Polar residues" evidence="10">
    <location>
        <begin position="116"/>
        <end position="125"/>
    </location>
</feature>
<comment type="caution">
    <text evidence="13">The sequence shown here is derived from an EMBL/GenBank/DDBJ whole genome shotgun (WGS) entry which is preliminary data.</text>
</comment>
<evidence type="ECO:0000256" key="11">
    <source>
        <dbReference type="SAM" id="Phobius"/>
    </source>
</evidence>
<evidence type="ECO:0000256" key="10">
    <source>
        <dbReference type="SAM" id="MobiDB-lite"/>
    </source>
</evidence>
<evidence type="ECO:0000259" key="12">
    <source>
        <dbReference type="Pfam" id="PF25506"/>
    </source>
</evidence>
<dbReference type="EMBL" id="JAVRRJ010000003">
    <property type="protein sequence ID" value="KAK5086893.1"/>
    <property type="molecule type" value="Genomic_DNA"/>
</dbReference>
<dbReference type="PANTHER" id="PTHR35518:SF2">
    <property type="entry name" value="MAINTENANCE OF TELOMERE CAPPING PROTEIN 6"/>
    <property type="match status" value="1"/>
</dbReference>
<evidence type="ECO:0000256" key="2">
    <source>
        <dbReference type="ARBA" id="ARBA00022692"/>
    </source>
</evidence>
<evidence type="ECO:0000256" key="1">
    <source>
        <dbReference type="ARBA" id="ARBA00004479"/>
    </source>
</evidence>
<dbReference type="AlphaFoldDB" id="A0AAN7Y761"/>
<dbReference type="Pfam" id="PF25506">
    <property type="entry name" value="TIM-barrel_MTC6"/>
    <property type="match status" value="1"/>
</dbReference>
<keyword evidence="4 11" id="KW-1133">Transmembrane helix</keyword>
<comment type="similarity">
    <text evidence="8">Belongs to the MTC6 family.</text>
</comment>
<comment type="subcellular location">
    <subcellularLocation>
        <location evidence="1">Membrane</location>
        <topology evidence="1">Single-pass type I membrane protein</topology>
    </subcellularLocation>
</comment>
<feature type="domain" description="MTC6 partial TIM-barrel" evidence="12">
    <location>
        <begin position="19"/>
        <end position="305"/>
    </location>
</feature>